<dbReference type="EMBL" id="MU006782">
    <property type="protein sequence ID" value="KAF2642083.1"/>
    <property type="molecule type" value="Genomic_DNA"/>
</dbReference>
<dbReference type="GO" id="GO:0016020">
    <property type="term" value="C:membrane"/>
    <property type="evidence" value="ECO:0007669"/>
    <property type="project" value="UniProtKB-SubCell"/>
</dbReference>
<dbReference type="Pfam" id="PF01544">
    <property type="entry name" value="CorA"/>
    <property type="match status" value="1"/>
</dbReference>
<evidence type="ECO:0000256" key="1">
    <source>
        <dbReference type="ARBA" id="ARBA00004141"/>
    </source>
</evidence>
<evidence type="ECO:0000256" key="5">
    <source>
        <dbReference type="SAM" id="Phobius"/>
    </source>
</evidence>
<reference evidence="6" key="1">
    <citation type="journal article" date="2020" name="Stud. Mycol.">
        <title>101 Dothideomycetes genomes: a test case for predicting lifestyles and emergence of pathogens.</title>
        <authorList>
            <person name="Haridas S."/>
            <person name="Albert R."/>
            <person name="Binder M."/>
            <person name="Bloem J."/>
            <person name="Labutti K."/>
            <person name="Salamov A."/>
            <person name="Andreopoulos B."/>
            <person name="Baker S."/>
            <person name="Barry K."/>
            <person name="Bills G."/>
            <person name="Bluhm B."/>
            <person name="Cannon C."/>
            <person name="Castanera R."/>
            <person name="Culley D."/>
            <person name="Daum C."/>
            <person name="Ezra D."/>
            <person name="Gonzalez J."/>
            <person name="Henrissat B."/>
            <person name="Kuo A."/>
            <person name="Liang C."/>
            <person name="Lipzen A."/>
            <person name="Lutzoni F."/>
            <person name="Magnuson J."/>
            <person name="Mondo S."/>
            <person name="Nolan M."/>
            <person name="Ohm R."/>
            <person name="Pangilinan J."/>
            <person name="Park H.-J."/>
            <person name="Ramirez L."/>
            <person name="Alfaro M."/>
            <person name="Sun H."/>
            <person name="Tritt A."/>
            <person name="Yoshinaga Y."/>
            <person name="Zwiers L.-H."/>
            <person name="Turgeon B."/>
            <person name="Goodwin S."/>
            <person name="Spatafora J."/>
            <person name="Crous P."/>
            <person name="Grigoriev I."/>
        </authorList>
    </citation>
    <scope>NUCLEOTIDE SEQUENCE</scope>
    <source>
        <strain evidence="6">CBS 473.64</strain>
    </source>
</reference>
<keyword evidence="4 5" id="KW-0472">Membrane</keyword>
<sequence length="384" mass="43718">MDATLPSRLVSQNYMTTTYHRTLTCDKKPPDVWKFERDTAIDRKVVFIRSTSIGLAQHAVSVAKVQQSEDFWLALLLVDPPMNDTYYPSGTKNKTGPGIHLSLRPFRGTHEDFLDAPKFSSDWTSIDGIPRGGMAAEVVQYWERDMPPCFDAKNPTLESLAYYPLKIVASEWVKYVAVMQHCMKTYEYQGDHLPDLDQFNTDLRELQSWRRRSMVSQQKIRAIVRHLKARSLHSQNGMTSGFDTGFLIEDFEIICTNLEDAGSRLENMLPVVTSLVQIFDARQSFAETTNISRLTILALLFVPLNFVSSLFSMNDTNAPGGSGFWVYFAVAVPITFLVFLIARPPTRIMKECTEWAKMRKRKRLSVPRFSSKIAKEKFPEGGCA</sequence>
<comment type="subcellular location">
    <subcellularLocation>
        <location evidence="1">Membrane</location>
        <topology evidence="1">Multi-pass membrane protein</topology>
    </subcellularLocation>
</comment>
<keyword evidence="3 5" id="KW-1133">Transmembrane helix</keyword>
<dbReference type="AlphaFoldDB" id="A0A6A6S5S8"/>
<protein>
    <recommendedName>
        <fullName evidence="8">Cora-domain-containing protein</fullName>
    </recommendedName>
</protein>
<evidence type="ECO:0000313" key="6">
    <source>
        <dbReference type="EMBL" id="KAF2642083.1"/>
    </source>
</evidence>
<feature type="transmembrane region" description="Helical" evidence="5">
    <location>
        <begin position="324"/>
        <end position="342"/>
    </location>
</feature>
<keyword evidence="7" id="KW-1185">Reference proteome</keyword>
<evidence type="ECO:0000256" key="3">
    <source>
        <dbReference type="ARBA" id="ARBA00022989"/>
    </source>
</evidence>
<feature type="transmembrane region" description="Helical" evidence="5">
    <location>
        <begin position="291"/>
        <end position="312"/>
    </location>
</feature>
<evidence type="ECO:0000256" key="2">
    <source>
        <dbReference type="ARBA" id="ARBA00022692"/>
    </source>
</evidence>
<keyword evidence="2 5" id="KW-0812">Transmembrane</keyword>
<dbReference type="Gene3D" id="1.20.58.340">
    <property type="entry name" value="Magnesium transport protein CorA, transmembrane region"/>
    <property type="match status" value="1"/>
</dbReference>
<gene>
    <name evidence="6" type="ORF">P280DRAFT_517079</name>
</gene>
<proteinExistence type="predicted"/>
<evidence type="ECO:0008006" key="8">
    <source>
        <dbReference type="Google" id="ProtNLM"/>
    </source>
</evidence>
<name>A0A6A6S5S8_9PLEO</name>
<evidence type="ECO:0000256" key="4">
    <source>
        <dbReference type="ARBA" id="ARBA00023136"/>
    </source>
</evidence>
<dbReference type="InterPro" id="IPR045863">
    <property type="entry name" value="CorA_TM1_TM2"/>
</dbReference>
<dbReference type="SUPFAM" id="SSF144083">
    <property type="entry name" value="Magnesium transport protein CorA, transmembrane region"/>
    <property type="match status" value="1"/>
</dbReference>
<evidence type="ECO:0000313" key="7">
    <source>
        <dbReference type="Proteomes" id="UP000799753"/>
    </source>
</evidence>
<dbReference type="Proteomes" id="UP000799753">
    <property type="component" value="Unassembled WGS sequence"/>
</dbReference>
<dbReference type="GO" id="GO:0046873">
    <property type="term" value="F:metal ion transmembrane transporter activity"/>
    <property type="evidence" value="ECO:0007669"/>
    <property type="project" value="InterPro"/>
</dbReference>
<dbReference type="OrthoDB" id="3231000at2759"/>
<dbReference type="InterPro" id="IPR002523">
    <property type="entry name" value="MgTranspt_CorA/ZnTranspt_ZntB"/>
</dbReference>
<organism evidence="6 7">
    <name type="scientific">Massarina eburnea CBS 473.64</name>
    <dbReference type="NCBI Taxonomy" id="1395130"/>
    <lineage>
        <taxon>Eukaryota</taxon>
        <taxon>Fungi</taxon>
        <taxon>Dikarya</taxon>
        <taxon>Ascomycota</taxon>
        <taxon>Pezizomycotina</taxon>
        <taxon>Dothideomycetes</taxon>
        <taxon>Pleosporomycetidae</taxon>
        <taxon>Pleosporales</taxon>
        <taxon>Massarineae</taxon>
        <taxon>Massarinaceae</taxon>
        <taxon>Massarina</taxon>
    </lineage>
</organism>
<accession>A0A6A6S5S8</accession>